<dbReference type="EMBL" id="HG996474">
    <property type="protein sequence ID" value="CAG1836155.1"/>
    <property type="molecule type" value="Genomic_DNA"/>
</dbReference>
<dbReference type="AlphaFoldDB" id="A0A804KMJ8"/>
<evidence type="ECO:0000313" key="4">
    <source>
        <dbReference type="Proteomes" id="UP000012960"/>
    </source>
</evidence>
<evidence type="ECO:0000256" key="1">
    <source>
        <dbReference type="SAM" id="Phobius"/>
    </source>
</evidence>
<dbReference type="EnsemblPlants" id="Ma09_t22600.1">
    <property type="protein sequence ID" value="Ma09_p22600.1"/>
    <property type="gene ID" value="Ma09_g22600"/>
</dbReference>
<feature type="transmembrane region" description="Helical" evidence="1">
    <location>
        <begin position="20"/>
        <end position="40"/>
    </location>
</feature>
<dbReference type="Gramene" id="Ma09_t22600.1">
    <property type="protein sequence ID" value="Ma09_p22600.1"/>
    <property type="gene ID" value="Ma09_g22600"/>
</dbReference>
<protein>
    <submittedName>
        <fullName evidence="2">(wild Malaysian banana) hypothetical protein</fullName>
    </submittedName>
</protein>
<dbReference type="InParanoid" id="A0A804KMJ8"/>
<dbReference type="Proteomes" id="UP000012960">
    <property type="component" value="Unplaced"/>
</dbReference>
<keyword evidence="1" id="KW-0812">Transmembrane</keyword>
<gene>
    <name evidence="2" type="ORF">GSMUA_241240.1</name>
</gene>
<keyword evidence="4" id="KW-1185">Reference proteome</keyword>
<evidence type="ECO:0000313" key="2">
    <source>
        <dbReference type="EMBL" id="CAG1836155.1"/>
    </source>
</evidence>
<sequence>MRILASSITQSLADISNPSSTWLVFLLPISTMTPILWPLIDCRRCLFLIHPRRLVSLRHCSTLILQLYNPSANHPAEVPIDLDFDENLGEDTIREMIWKEILYYHPEANAYDPLLVLISASTLACKYKNLLFSCGHSLVSS</sequence>
<accession>A0A804KMJ8</accession>
<reference evidence="3" key="2">
    <citation type="submission" date="2021-05" db="UniProtKB">
        <authorList>
            <consortium name="EnsemblPlants"/>
        </authorList>
    </citation>
    <scope>IDENTIFICATION</scope>
    <source>
        <strain evidence="3">subsp. malaccensis</strain>
    </source>
</reference>
<organism evidence="3 4">
    <name type="scientific">Musa acuminata subsp. malaccensis</name>
    <name type="common">Wild banana</name>
    <name type="synonym">Musa malaccensis</name>
    <dbReference type="NCBI Taxonomy" id="214687"/>
    <lineage>
        <taxon>Eukaryota</taxon>
        <taxon>Viridiplantae</taxon>
        <taxon>Streptophyta</taxon>
        <taxon>Embryophyta</taxon>
        <taxon>Tracheophyta</taxon>
        <taxon>Spermatophyta</taxon>
        <taxon>Magnoliopsida</taxon>
        <taxon>Liliopsida</taxon>
        <taxon>Zingiberales</taxon>
        <taxon>Musaceae</taxon>
        <taxon>Musa</taxon>
    </lineage>
</organism>
<evidence type="ECO:0000313" key="3">
    <source>
        <dbReference type="EnsemblPlants" id="Ma09_p22600.1"/>
    </source>
</evidence>
<proteinExistence type="predicted"/>
<keyword evidence="1" id="KW-0472">Membrane</keyword>
<keyword evidence="1" id="KW-1133">Transmembrane helix</keyword>
<name>A0A804KMJ8_MUSAM</name>
<reference evidence="2" key="1">
    <citation type="submission" date="2021-03" db="EMBL/GenBank/DDBJ databases">
        <authorList>
            <consortium name="Genoscope - CEA"/>
            <person name="William W."/>
        </authorList>
    </citation>
    <scope>NUCLEOTIDE SEQUENCE</scope>
    <source>
        <strain evidence="2">Doubled-haploid Pahang</strain>
    </source>
</reference>